<dbReference type="Proteomes" id="UP000315783">
    <property type="component" value="Unassembled WGS sequence"/>
</dbReference>
<dbReference type="AlphaFoldDB" id="A0A545UUT6"/>
<feature type="region of interest" description="Disordered" evidence="1">
    <location>
        <begin position="100"/>
        <end position="126"/>
    </location>
</feature>
<dbReference type="EMBL" id="SPUK01000012">
    <property type="protein sequence ID" value="TQV93220.1"/>
    <property type="molecule type" value="Genomic_DNA"/>
</dbReference>
<evidence type="ECO:0000313" key="3">
    <source>
        <dbReference type="Proteomes" id="UP000315783"/>
    </source>
</evidence>
<evidence type="ECO:0000313" key="2">
    <source>
        <dbReference type="EMBL" id="TQV93220.1"/>
    </source>
</evidence>
<organism evidence="2 3">
    <name type="scientific">Cordyceps javanica</name>
    <dbReference type="NCBI Taxonomy" id="43265"/>
    <lineage>
        <taxon>Eukaryota</taxon>
        <taxon>Fungi</taxon>
        <taxon>Dikarya</taxon>
        <taxon>Ascomycota</taxon>
        <taxon>Pezizomycotina</taxon>
        <taxon>Sordariomycetes</taxon>
        <taxon>Hypocreomycetidae</taxon>
        <taxon>Hypocreales</taxon>
        <taxon>Cordycipitaceae</taxon>
        <taxon>Cordyceps</taxon>
    </lineage>
</organism>
<sequence length="538" mass="58511">MESTETPSADMEPQPPPPPPPPLLRFPSEILAAICSHLPNRDIKALRLAAGPALCHAVPPRFARVFLSPDPTNLAVFRAVAAHPTFRLAVREIVLHGRHANDHDAGGEGGSAARRAARDAQRDAQPPLESSYQHYLALLRAQGRAVAEGADERALAEGLDAFPALERITVTPATHGYLYTPLYRTPMIRALPLGFNYPIPRGWPTSSRQEEARSAPTPAPPVLHPWVTADAWTEEDVAREKARWRGLMLTIRTLAERIRSGRGVPVPELVVDVHSLRTGVSPYMLAQDCDEHRDLALVLRQPGFRRLDLPVLVAGTRPEDAALLDDGRLKRLLAEARHLQHFRLRVDGEAETPAGAGGGGAGGGAGGGQRRRFIPLQSLLPLDAWPALRHLGLSGVRVRVADLVGALGALPPTLRSVELSFLVFPSAEEDGGLRRDNHAALLDAMKARLTSWAARPRGQRPSVTVGLAKAAGNVDGRGLWCAAEIGAFLYGDGPNPFGWHRDVLLPGVGWLADEYDEDFARPYLAYKDYRALWYSEEG</sequence>
<keyword evidence="3" id="KW-1185">Reference proteome</keyword>
<feature type="region of interest" description="Disordered" evidence="1">
    <location>
        <begin position="1"/>
        <end position="22"/>
    </location>
</feature>
<protein>
    <submittedName>
        <fullName evidence="2">Cyclin-like F-box</fullName>
    </submittedName>
</protein>
<accession>A0A545UUT6</accession>
<reference evidence="2 3" key="1">
    <citation type="journal article" date="2019" name="Appl. Microbiol. Biotechnol.">
        <title>Genome sequence of Isaria javanica and comparative genome analysis insights into family S53 peptidase evolution in fungal entomopathogens.</title>
        <authorList>
            <person name="Lin R."/>
            <person name="Zhang X."/>
            <person name="Xin B."/>
            <person name="Zou M."/>
            <person name="Gao Y."/>
            <person name="Qin F."/>
            <person name="Hu Q."/>
            <person name="Xie B."/>
            <person name="Cheng X."/>
        </authorList>
    </citation>
    <scope>NUCLEOTIDE SEQUENCE [LARGE SCALE GENOMIC DNA]</scope>
    <source>
        <strain evidence="2 3">IJ1G</strain>
    </source>
</reference>
<comment type="caution">
    <text evidence="2">The sequence shown here is derived from an EMBL/GenBank/DDBJ whole genome shotgun (WGS) entry which is preliminary data.</text>
</comment>
<dbReference type="STRING" id="43265.A0A545UUT6"/>
<gene>
    <name evidence="2" type="ORF">IF1G_07798</name>
</gene>
<evidence type="ECO:0000256" key="1">
    <source>
        <dbReference type="SAM" id="MobiDB-lite"/>
    </source>
</evidence>
<proteinExistence type="predicted"/>
<name>A0A545UUT6_9HYPO</name>
<feature type="compositionally biased region" description="Pro residues" evidence="1">
    <location>
        <begin position="13"/>
        <end position="22"/>
    </location>
</feature>